<gene>
    <name evidence="1" type="ORF">ENX03_00140</name>
</gene>
<sequence>MRSPVPKGLLIGVGMAVLFLAKSWPAWALTGDSILFPLPAFSIHPSSRTYSFLKAQSILHEFSEKIRSLHSYQCVMKNFYGKDNRKPDEWFEISVRYPEKKVRISLIYPRKGARLVYRDIAHRVRVKPFGFLGLVLTLSPHNSLLVSRFGHTIDHADLKSFLARILVPACLSKSCVYLGKGSWKGTPVNILNVAPDVVEARRTFGRMLLLFDQKKGWLRMVETISPQGKFMERVEYENCEENPVFPPGFFKL</sequence>
<proteinExistence type="predicted"/>
<organism evidence="1">
    <name type="scientific">Leptospirillum ferriphilum</name>
    <dbReference type="NCBI Taxonomy" id="178606"/>
    <lineage>
        <taxon>Bacteria</taxon>
        <taxon>Pseudomonadati</taxon>
        <taxon>Nitrospirota</taxon>
        <taxon>Nitrospiria</taxon>
        <taxon>Nitrospirales</taxon>
        <taxon>Nitrospiraceae</taxon>
        <taxon>Leptospirillum</taxon>
    </lineage>
</organism>
<reference evidence="1" key="1">
    <citation type="journal article" date="2020" name="mSystems">
        <title>Genome- and Community-Level Interaction Insights into Carbon Utilization and Element Cycling Functions of Hydrothermarchaeota in Hydrothermal Sediment.</title>
        <authorList>
            <person name="Zhou Z."/>
            <person name="Liu Y."/>
            <person name="Xu W."/>
            <person name="Pan J."/>
            <person name="Luo Z.H."/>
            <person name="Li M."/>
        </authorList>
    </citation>
    <scope>NUCLEOTIDE SEQUENCE [LARGE SCALE GENOMIC DNA]</scope>
    <source>
        <strain evidence="1">SpSt-902</strain>
    </source>
</reference>
<dbReference type="EMBL" id="DTMM01000004">
    <property type="protein sequence ID" value="HFT92352.1"/>
    <property type="molecule type" value="Genomic_DNA"/>
</dbReference>
<accession>A0A7C3QT87</accession>
<name>A0A7C3QT87_9BACT</name>
<comment type="caution">
    <text evidence="1">The sequence shown here is derived from an EMBL/GenBank/DDBJ whole genome shotgun (WGS) entry which is preliminary data.</text>
</comment>
<evidence type="ECO:0008006" key="2">
    <source>
        <dbReference type="Google" id="ProtNLM"/>
    </source>
</evidence>
<evidence type="ECO:0000313" key="1">
    <source>
        <dbReference type="EMBL" id="HFT92352.1"/>
    </source>
</evidence>
<protein>
    <recommendedName>
        <fullName evidence="2">DUF1571 domain-containing protein</fullName>
    </recommendedName>
</protein>
<dbReference type="AlphaFoldDB" id="A0A7C3QT87"/>